<feature type="domain" description="Superoxide dismutase copper/zinc binding" evidence="8">
    <location>
        <begin position="14"/>
        <end position="149"/>
    </location>
</feature>
<comment type="function">
    <text evidence="7">Destroys radicals which are normally produced within the cells and which are toxic to biological systems.</text>
</comment>
<proteinExistence type="inferred from homology"/>
<evidence type="ECO:0000259" key="8">
    <source>
        <dbReference type="Pfam" id="PF00080"/>
    </source>
</evidence>
<sequence length="153" mass="15567">MVKAVAVLKGDSSVAGVVSFTQDNESSPVSVHAEVNGLKAGKHGFHVHQYGDNTNGCTSAGAHYNPYGKTHGAPEDENRHLGDLGNITASGSGAAVLDLKDSKITLFGQHSILGRTIVVHDAEDDLGKGGHELSATTGNAGGRLACGVIGIAQ</sequence>
<dbReference type="Pfam" id="PF00080">
    <property type="entry name" value="Sod_Cu"/>
    <property type="match status" value="1"/>
</dbReference>
<dbReference type="EMBL" id="JANBTW010000094">
    <property type="protein sequence ID" value="KAJ2671797.1"/>
    <property type="molecule type" value="Genomic_DNA"/>
</dbReference>
<evidence type="ECO:0000256" key="6">
    <source>
        <dbReference type="ARBA" id="ARBA00023008"/>
    </source>
</evidence>
<accession>A0A9W8FYQ6</accession>
<dbReference type="InterPro" id="IPR024134">
    <property type="entry name" value="SOD_Cu/Zn_/chaperone"/>
</dbReference>
<protein>
    <recommendedName>
        <fullName evidence="7">Superoxide dismutase [Cu-Zn]</fullName>
        <ecNumber evidence="7">1.15.1.1</ecNumber>
    </recommendedName>
</protein>
<dbReference type="SUPFAM" id="SSF49329">
    <property type="entry name" value="Cu,Zn superoxide dismutase-like"/>
    <property type="match status" value="1"/>
</dbReference>
<organism evidence="9 10">
    <name type="scientific">Coemansia spiralis</name>
    <dbReference type="NCBI Taxonomy" id="417178"/>
    <lineage>
        <taxon>Eukaryota</taxon>
        <taxon>Fungi</taxon>
        <taxon>Fungi incertae sedis</taxon>
        <taxon>Zoopagomycota</taxon>
        <taxon>Kickxellomycotina</taxon>
        <taxon>Kickxellomycetes</taxon>
        <taxon>Kickxellales</taxon>
        <taxon>Kickxellaceae</taxon>
        <taxon>Coemansia</taxon>
    </lineage>
</organism>
<dbReference type="PROSITE" id="PS00087">
    <property type="entry name" value="SOD_CU_ZN_1"/>
    <property type="match status" value="1"/>
</dbReference>
<evidence type="ECO:0000256" key="4">
    <source>
        <dbReference type="ARBA" id="ARBA00022862"/>
    </source>
</evidence>
<evidence type="ECO:0000256" key="7">
    <source>
        <dbReference type="RuleBase" id="RU000393"/>
    </source>
</evidence>
<evidence type="ECO:0000256" key="2">
    <source>
        <dbReference type="ARBA" id="ARBA00022723"/>
    </source>
</evidence>
<keyword evidence="6 7" id="KW-0186">Copper</keyword>
<reference evidence="9" key="1">
    <citation type="submission" date="2022-07" db="EMBL/GenBank/DDBJ databases">
        <title>Phylogenomic reconstructions and comparative analyses of Kickxellomycotina fungi.</title>
        <authorList>
            <person name="Reynolds N.K."/>
            <person name="Stajich J.E."/>
            <person name="Barry K."/>
            <person name="Grigoriev I.V."/>
            <person name="Crous P."/>
            <person name="Smith M.E."/>
        </authorList>
    </citation>
    <scope>NUCLEOTIDE SEQUENCE</scope>
    <source>
        <strain evidence="9">NRRL 3115</strain>
    </source>
</reference>
<evidence type="ECO:0000313" key="9">
    <source>
        <dbReference type="EMBL" id="KAJ2671797.1"/>
    </source>
</evidence>
<dbReference type="Proteomes" id="UP001151518">
    <property type="component" value="Unassembled WGS sequence"/>
</dbReference>
<dbReference type="GO" id="GO:0005507">
    <property type="term" value="F:copper ion binding"/>
    <property type="evidence" value="ECO:0007669"/>
    <property type="project" value="InterPro"/>
</dbReference>
<dbReference type="GO" id="GO:0004784">
    <property type="term" value="F:superoxide dismutase activity"/>
    <property type="evidence" value="ECO:0007669"/>
    <property type="project" value="UniProtKB-EC"/>
</dbReference>
<name>A0A9W8FYQ6_9FUNG</name>
<dbReference type="InterPro" id="IPR001424">
    <property type="entry name" value="SOD_Cu_Zn_dom"/>
</dbReference>
<keyword evidence="4" id="KW-0049">Antioxidant</keyword>
<comment type="similarity">
    <text evidence="1 7">Belongs to the Cu-Zn superoxide dismutase family.</text>
</comment>
<dbReference type="PRINTS" id="PR00068">
    <property type="entry name" value="CUZNDISMTASE"/>
</dbReference>
<dbReference type="EC" id="1.15.1.1" evidence="7"/>
<dbReference type="InterPro" id="IPR018152">
    <property type="entry name" value="SOD_Cu/Zn_BS"/>
</dbReference>
<keyword evidence="3 7" id="KW-0862">Zinc</keyword>
<evidence type="ECO:0000256" key="5">
    <source>
        <dbReference type="ARBA" id="ARBA00023002"/>
    </source>
</evidence>
<comment type="cofactor">
    <cofactor evidence="7">
        <name>Zn(2+)</name>
        <dbReference type="ChEBI" id="CHEBI:29105"/>
    </cofactor>
    <text evidence="7">Binds 1 zinc ion per subunit.</text>
</comment>
<dbReference type="FunFam" id="2.60.40.200:FF:000001">
    <property type="entry name" value="Superoxide dismutase [Cu-Zn]"/>
    <property type="match status" value="1"/>
</dbReference>
<dbReference type="PANTHER" id="PTHR10003">
    <property type="entry name" value="SUPEROXIDE DISMUTASE CU-ZN -RELATED"/>
    <property type="match status" value="1"/>
</dbReference>
<dbReference type="PROSITE" id="PS00332">
    <property type="entry name" value="SOD_CU_ZN_2"/>
    <property type="match status" value="1"/>
</dbReference>
<comment type="catalytic activity">
    <reaction evidence="7">
        <text>2 superoxide + 2 H(+) = H2O2 + O2</text>
        <dbReference type="Rhea" id="RHEA:20696"/>
        <dbReference type="ChEBI" id="CHEBI:15378"/>
        <dbReference type="ChEBI" id="CHEBI:15379"/>
        <dbReference type="ChEBI" id="CHEBI:16240"/>
        <dbReference type="ChEBI" id="CHEBI:18421"/>
        <dbReference type="EC" id="1.15.1.1"/>
    </reaction>
</comment>
<comment type="caution">
    <text evidence="9">The sequence shown here is derived from an EMBL/GenBank/DDBJ whole genome shotgun (WGS) entry which is preliminary data.</text>
</comment>
<evidence type="ECO:0000313" key="10">
    <source>
        <dbReference type="Proteomes" id="UP001151518"/>
    </source>
</evidence>
<gene>
    <name evidence="9" type="ORF">GGI25_005348</name>
</gene>
<dbReference type="Gene3D" id="2.60.40.200">
    <property type="entry name" value="Superoxide dismutase, copper/zinc binding domain"/>
    <property type="match status" value="1"/>
</dbReference>
<evidence type="ECO:0000256" key="3">
    <source>
        <dbReference type="ARBA" id="ARBA00022833"/>
    </source>
</evidence>
<evidence type="ECO:0000256" key="1">
    <source>
        <dbReference type="ARBA" id="ARBA00010457"/>
    </source>
</evidence>
<dbReference type="OrthoDB" id="2015551at2759"/>
<comment type="cofactor">
    <cofactor evidence="7">
        <name>Cu cation</name>
        <dbReference type="ChEBI" id="CHEBI:23378"/>
    </cofactor>
    <text evidence="7">Binds 1 copper ion per subunit.</text>
</comment>
<keyword evidence="5 7" id="KW-0560">Oxidoreductase</keyword>
<keyword evidence="2 7" id="KW-0479">Metal-binding</keyword>
<dbReference type="InterPro" id="IPR036423">
    <property type="entry name" value="SOD-like_Cu/Zn_dom_sf"/>
</dbReference>
<dbReference type="AlphaFoldDB" id="A0A9W8FYQ6"/>
<dbReference type="CDD" id="cd00305">
    <property type="entry name" value="Cu-Zn_Superoxide_Dismutase"/>
    <property type="match status" value="1"/>
</dbReference>